<protein>
    <submittedName>
        <fullName evidence="2">Uncharacterized protein</fullName>
    </submittedName>
</protein>
<keyword evidence="1" id="KW-0472">Membrane</keyword>
<gene>
    <name evidence="2" type="ORF">RIF29_20918</name>
</gene>
<evidence type="ECO:0000313" key="2">
    <source>
        <dbReference type="EMBL" id="KAK7268223.1"/>
    </source>
</evidence>
<feature type="transmembrane region" description="Helical" evidence="1">
    <location>
        <begin position="6"/>
        <end position="38"/>
    </location>
</feature>
<organism evidence="2 3">
    <name type="scientific">Crotalaria pallida</name>
    <name type="common">Smooth rattlebox</name>
    <name type="synonym">Crotalaria striata</name>
    <dbReference type="NCBI Taxonomy" id="3830"/>
    <lineage>
        <taxon>Eukaryota</taxon>
        <taxon>Viridiplantae</taxon>
        <taxon>Streptophyta</taxon>
        <taxon>Embryophyta</taxon>
        <taxon>Tracheophyta</taxon>
        <taxon>Spermatophyta</taxon>
        <taxon>Magnoliopsida</taxon>
        <taxon>eudicotyledons</taxon>
        <taxon>Gunneridae</taxon>
        <taxon>Pentapetalae</taxon>
        <taxon>rosids</taxon>
        <taxon>fabids</taxon>
        <taxon>Fabales</taxon>
        <taxon>Fabaceae</taxon>
        <taxon>Papilionoideae</taxon>
        <taxon>50 kb inversion clade</taxon>
        <taxon>genistoids sensu lato</taxon>
        <taxon>core genistoids</taxon>
        <taxon>Crotalarieae</taxon>
        <taxon>Crotalaria</taxon>
    </lineage>
</organism>
<keyword evidence="1" id="KW-1133">Transmembrane helix</keyword>
<dbReference type="AlphaFoldDB" id="A0AAN9I5H6"/>
<name>A0AAN9I5H6_CROPI</name>
<dbReference type="Proteomes" id="UP001372338">
    <property type="component" value="Unassembled WGS sequence"/>
</dbReference>
<keyword evidence="3" id="KW-1185">Reference proteome</keyword>
<proteinExistence type="predicted"/>
<dbReference type="EMBL" id="JAYWIO010000004">
    <property type="protein sequence ID" value="KAK7268223.1"/>
    <property type="molecule type" value="Genomic_DNA"/>
</dbReference>
<comment type="caution">
    <text evidence="2">The sequence shown here is derived from an EMBL/GenBank/DDBJ whole genome shotgun (WGS) entry which is preliminary data.</text>
</comment>
<evidence type="ECO:0000256" key="1">
    <source>
        <dbReference type="SAM" id="Phobius"/>
    </source>
</evidence>
<keyword evidence="1" id="KW-0812">Transmembrane</keyword>
<accession>A0AAN9I5H6</accession>
<reference evidence="2 3" key="1">
    <citation type="submission" date="2024-01" db="EMBL/GenBank/DDBJ databases">
        <title>The genomes of 5 underutilized Papilionoideae crops provide insights into root nodulation and disease resistanc.</title>
        <authorList>
            <person name="Yuan L."/>
        </authorList>
    </citation>
    <scope>NUCLEOTIDE SEQUENCE [LARGE SCALE GENOMIC DNA]</scope>
    <source>
        <strain evidence="2">ZHUSHIDOU_FW_LH</strain>
        <tissue evidence="2">Leaf</tissue>
    </source>
</reference>
<sequence length="198" mass="21252">MPLSTFSFIIILTALCVSALLGILLIFCSLFCCLSFLFHFGALYSSGSSRIQDSDRESSPSSFSDLEILSSPPASFQNPGVDRGLGSAPFHLGNTRNIRDKFYKEKENMPGSQAIEIAHKKRKLAAVNPSGRSLASPEIVICPPSSPSTAPLTDSHRTSDVEVSAPPLIPSAVARNEGKGKIIDLIHMIILGIKSVHD</sequence>
<evidence type="ECO:0000313" key="3">
    <source>
        <dbReference type="Proteomes" id="UP001372338"/>
    </source>
</evidence>